<dbReference type="HOGENOM" id="CLU_013516_2_0_1"/>
<dbReference type="Pfam" id="PF25098">
    <property type="entry name" value="PEX18_PEX21_C"/>
    <property type="match status" value="1"/>
</dbReference>
<dbReference type="SMART" id="SM00028">
    <property type="entry name" value="TPR"/>
    <property type="match status" value="4"/>
</dbReference>
<keyword evidence="13" id="KW-1185">Reference proteome</keyword>
<feature type="compositionally biased region" description="Basic and acidic residues" evidence="10">
    <location>
        <begin position="23"/>
        <end position="32"/>
    </location>
</feature>
<gene>
    <name evidence="12" type="ORF">PILCRDRAFT_809915</name>
</gene>
<evidence type="ECO:0000256" key="10">
    <source>
        <dbReference type="SAM" id="MobiDB-lite"/>
    </source>
</evidence>
<reference evidence="12 13" key="1">
    <citation type="submission" date="2014-04" db="EMBL/GenBank/DDBJ databases">
        <authorList>
            <consortium name="DOE Joint Genome Institute"/>
            <person name="Kuo A."/>
            <person name="Tarkka M."/>
            <person name="Buscot F."/>
            <person name="Kohler A."/>
            <person name="Nagy L.G."/>
            <person name="Floudas D."/>
            <person name="Copeland A."/>
            <person name="Barry K.W."/>
            <person name="Cichocki N."/>
            <person name="Veneault-Fourrey C."/>
            <person name="LaButti K."/>
            <person name="Lindquist E.A."/>
            <person name="Lipzen A."/>
            <person name="Lundell T."/>
            <person name="Morin E."/>
            <person name="Murat C."/>
            <person name="Sun H."/>
            <person name="Tunlid A."/>
            <person name="Henrissat B."/>
            <person name="Grigoriev I.V."/>
            <person name="Hibbett D.S."/>
            <person name="Martin F."/>
            <person name="Nordberg H.P."/>
            <person name="Cantor M.N."/>
            <person name="Hua S.X."/>
        </authorList>
    </citation>
    <scope>NUCLEOTIDE SEQUENCE [LARGE SCALE GENOMIC DNA]</scope>
    <source>
        <strain evidence="12 13">F 1598</strain>
    </source>
</reference>
<feature type="region of interest" description="Disordered" evidence="10">
    <location>
        <begin position="217"/>
        <end position="236"/>
    </location>
</feature>
<evidence type="ECO:0000256" key="1">
    <source>
        <dbReference type="ARBA" id="ARBA00004275"/>
    </source>
</evidence>
<feature type="repeat" description="TPR" evidence="9">
    <location>
        <begin position="472"/>
        <end position="505"/>
    </location>
</feature>
<protein>
    <recommendedName>
        <fullName evidence="11">PEX18/PEX21 C-terminal domain-containing protein</fullName>
    </recommendedName>
</protein>
<dbReference type="InterPro" id="IPR011990">
    <property type="entry name" value="TPR-like_helical_dom_sf"/>
</dbReference>
<dbReference type="SUPFAM" id="SSF48452">
    <property type="entry name" value="TPR-like"/>
    <property type="match status" value="1"/>
</dbReference>
<dbReference type="Proteomes" id="UP000054166">
    <property type="component" value="Unassembled WGS sequence"/>
</dbReference>
<dbReference type="GO" id="GO:0005778">
    <property type="term" value="C:peroxisomal membrane"/>
    <property type="evidence" value="ECO:0007669"/>
    <property type="project" value="TreeGrafter"/>
</dbReference>
<keyword evidence="5" id="KW-0677">Repeat</keyword>
<dbReference type="InterPro" id="IPR024111">
    <property type="entry name" value="PEX5/PEX5L"/>
</dbReference>
<keyword evidence="8" id="KW-0576">Peroxisome</keyword>
<feature type="repeat" description="TPR" evidence="9">
    <location>
        <begin position="583"/>
        <end position="616"/>
    </location>
</feature>
<keyword evidence="7" id="KW-0832">Ubl conjugation</keyword>
<evidence type="ECO:0000256" key="6">
    <source>
        <dbReference type="ARBA" id="ARBA00022803"/>
    </source>
</evidence>
<dbReference type="PANTHER" id="PTHR10130:SF0">
    <property type="entry name" value="GH08708P"/>
    <property type="match status" value="1"/>
</dbReference>
<feature type="region of interest" description="Disordered" evidence="10">
    <location>
        <begin position="1"/>
        <end position="60"/>
    </location>
</feature>
<feature type="repeat" description="TPR" evidence="9">
    <location>
        <begin position="617"/>
        <end position="650"/>
    </location>
</feature>
<dbReference type="Gene3D" id="6.10.280.230">
    <property type="match status" value="1"/>
</dbReference>
<dbReference type="GO" id="GO:0005052">
    <property type="term" value="F:peroxisome matrix targeting signal-1 binding"/>
    <property type="evidence" value="ECO:0007669"/>
    <property type="project" value="TreeGrafter"/>
</dbReference>
<name>A0A0C3BZF0_PILCF</name>
<evidence type="ECO:0000256" key="3">
    <source>
        <dbReference type="ARBA" id="ARBA00005348"/>
    </source>
</evidence>
<dbReference type="GO" id="GO:0016560">
    <property type="term" value="P:protein import into peroxisome matrix, docking"/>
    <property type="evidence" value="ECO:0007669"/>
    <property type="project" value="TreeGrafter"/>
</dbReference>
<dbReference type="InParanoid" id="A0A0C3BZF0"/>
<comment type="subcellular location">
    <subcellularLocation>
        <location evidence="2">Cytoplasm</location>
    </subcellularLocation>
    <subcellularLocation>
        <location evidence="1">Peroxisome</location>
    </subcellularLocation>
</comment>
<comment type="similarity">
    <text evidence="3">Belongs to the peroxisomal targeting signal receptor family.</text>
</comment>
<dbReference type="InterPro" id="IPR019734">
    <property type="entry name" value="TPR_rpt"/>
</dbReference>
<dbReference type="EMBL" id="KN832970">
    <property type="protein sequence ID" value="KIM91923.1"/>
    <property type="molecule type" value="Genomic_DNA"/>
</dbReference>
<evidence type="ECO:0000259" key="11">
    <source>
        <dbReference type="Pfam" id="PF25098"/>
    </source>
</evidence>
<reference evidence="13" key="2">
    <citation type="submission" date="2015-01" db="EMBL/GenBank/DDBJ databases">
        <title>Evolutionary Origins and Diversification of the Mycorrhizal Mutualists.</title>
        <authorList>
            <consortium name="DOE Joint Genome Institute"/>
            <consortium name="Mycorrhizal Genomics Consortium"/>
            <person name="Kohler A."/>
            <person name="Kuo A."/>
            <person name="Nagy L.G."/>
            <person name="Floudas D."/>
            <person name="Copeland A."/>
            <person name="Barry K.W."/>
            <person name="Cichocki N."/>
            <person name="Veneault-Fourrey C."/>
            <person name="LaButti K."/>
            <person name="Lindquist E.A."/>
            <person name="Lipzen A."/>
            <person name="Lundell T."/>
            <person name="Morin E."/>
            <person name="Murat C."/>
            <person name="Riley R."/>
            <person name="Ohm R."/>
            <person name="Sun H."/>
            <person name="Tunlid A."/>
            <person name="Henrissat B."/>
            <person name="Grigoriev I.V."/>
            <person name="Hibbett D.S."/>
            <person name="Martin F."/>
        </authorList>
    </citation>
    <scope>NUCLEOTIDE SEQUENCE [LARGE SCALE GENOMIC DNA]</scope>
    <source>
        <strain evidence="13">F 1598</strain>
    </source>
</reference>
<feature type="compositionally biased region" description="Polar residues" evidence="10">
    <location>
        <begin position="217"/>
        <end position="226"/>
    </location>
</feature>
<evidence type="ECO:0000256" key="8">
    <source>
        <dbReference type="ARBA" id="ARBA00023140"/>
    </source>
</evidence>
<dbReference type="AlphaFoldDB" id="A0A0C3BZF0"/>
<evidence type="ECO:0000256" key="9">
    <source>
        <dbReference type="PROSITE-ProRule" id="PRU00339"/>
    </source>
</evidence>
<sequence>MALPMLMGGADCGPSNPLQNLSKRFDQDRGIQQDHFSSARAGPSRETFRTQGSRGPDQDAARFFSSSPIPQLAAPAPFDLSGLHHTLPGAYSQTSAPQNPALASWASDFMMQQQAPRQSPGPQIISPKAEAQYERERSMDVQMASTGPMPQGSVNWNPGFSNGYRMNSMPAFAPQMPMRQQSPMVQSDQAVWEKEFDSIEGPPDVTVSNLPLSEQMSAAPGTQQEVQPKLHTPQEADELARTAGRLVESVRDEVNPKFQNSQFMGLMRQLRDGEVVVEGDKMVEKGFGVSGARWANDFQMDVKGKGREVDMPTQDMSSSPSADQLDARRAYRSFTRSFSPTSTEVRSLAANPSIEETAVHREEDPNYMYFQQENAEYVQYWNAHHTEPTEHATVAKSQSADWDRMQQQWDQFEASSTGIKPVDTYQFQDNNPYLLGDRSRTRQHMMHLNGPQSFYESVLELEAAVQRDPNNASAWYELGVKQQENEREHKAIQALRRSIDLDSSRLPTWVALAVSYANDSDRTETYNAINEWVKRNTLYQDAVQRYRAEYPDDLTAPSKERFSQLIECLIAMARSDMDGDIDPDIQVALAVLLNTNEDYEKAQDCFRTALAVRPDDWLLYNRVGATMANSGRADEALQYYYRALELNPAYIRARFNLGISCINLRRYEEAAQHILDALVLQDSDGVHDASGVNDTRGVTSSALWDSLKTTCLHMQRIDLASFCDRRNLEGIRVAFQNHPSV</sequence>
<dbReference type="Pfam" id="PF14559">
    <property type="entry name" value="TPR_19"/>
    <property type="match status" value="1"/>
</dbReference>
<evidence type="ECO:0000256" key="7">
    <source>
        <dbReference type="ARBA" id="ARBA00022843"/>
    </source>
</evidence>
<evidence type="ECO:0000256" key="4">
    <source>
        <dbReference type="ARBA" id="ARBA00022490"/>
    </source>
</evidence>
<evidence type="ECO:0000313" key="13">
    <source>
        <dbReference type="Proteomes" id="UP000054166"/>
    </source>
</evidence>
<evidence type="ECO:0000313" key="12">
    <source>
        <dbReference type="EMBL" id="KIM91923.1"/>
    </source>
</evidence>
<proteinExistence type="inferred from homology"/>
<organism evidence="12 13">
    <name type="scientific">Piloderma croceum (strain F 1598)</name>
    <dbReference type="NCBI Taxonomy" id="765440"/>
    <lineage>
        <taxon>Eukaryota</taxon>
        <taxon>Fungi</taxon>
        <taxon>Dikarya</taxon>
        <taxon>Basidiomycota</taxon>
        <taxon>Agaricomycotina</taxon>
        <taxon>Agaricomycetes</taxon>
        <taxon>Agaricomycetidae</taxon>
        <taxon>Atheliales</taxon>
        <taxon>Atheliaceae</taxon>
        <taxon>Piloderma</taxon>
    </lineage>
</organism>
<keyword evidence="6 9" id="KW-0802">TPR repeat</keyword>
<dbReference type="PROSITE" id="PS50293">
    <property type="entry name" value="TPR_REGION"/>
    <property type="match status" value="1"/>
</dbReference>
<dbReference type="Gene3D" id="1.25.40.10">
    <property type="entry name" value="Tetratricopeptide repeat domain"/>
    <property type="match status" value="1"/>
</dbReference>
<dbReference type="OrthoDB" id="10006023at2759"/>
<dbReference type="STRING" id="765440.A0A0C3BZF0"/>
<dbReference type="PROSITE" id="PS50005">
    <property type="entry name" value="TPR"/>
    <property type="match status" value="3"/>
</dbReference>
<keyword evidence="4" id="KW-0963">Cytoplasm</keyword>
<accession>A0A0C3BZF0</accession>
<feature type="domain" description="PEX18/PEX21 C-terminal" evidence="11">
    <location>
        <begin position="235"/>
        <end position="286"/>
    </location>
</feature>
<dbReference type="InterPro" id="IPR056940">
    <property type="entry name" value="PEX18_PEX21_C"/>
</dbReference>
<evidence type="ECO:0000256" key="5">
    <source>
        <dbReference type="ARBA" id="ARBA00022737"/>
    </source>
</evidence>
<dbReference type="PANTHER" id="PTHR10130">
    <property type="entry name" value="PEROXISOMAL TARGETING SIGNAL 1 RECEPTOR PEX5"/>
    <property type="match status" value="1"/>
</dbReference>
<dbReference type="Pfam" id="PF13181">
    <property type="entry name" value="TPR_8"/>
    <property type="match status" value="1"/>
</dbReference>
<evidence type="ECO:0000256" key="2">
    <source>
        <dbReference type="ARBA" id="ARBA00004496"/>
    </source>
</evidence>
<dbReference type="GO" id="GO:0005829">
    <property type="term" value="C:cytosol"/>
    <property type="evidence" value="ECO:0007669"/>
    <property type="project" value="TreeGrafter"/>
</dbReference>